<keyword evidence="3" id="KW-1185">Reference proteome</keyword>
<feature type="region of interest" description="Disordered" evidence="1">
    <location>
        <begin position="79"/>
        <end position="98"/>
    </location>
</feature>
<name>A0A0D2AJG4_9PEZI</name>
<dbReference type="EMBL" id="KN847533">
    <property type="protein sequence ID" value="KIW07018.1"/>
    <property type="molecule type" value="Genomic_DNA"/>
</dbReference>
<organism evidence="2 3">
    <name type="scientific">Verruconis gallopava</name>
    <dbReference type="NCBI Taxonomy" id="253628"/>
    <lineage>
        <taxon>Eukaryota</taxon>
        <taxon>Fungi</taxon>
        <taxon>Dikarya</taxon>
        <taxon>Ascomycota</taxon>
        <taxon>Pezizomycotina</taxon>
        <taxon>Dothideomycetes</taxon>
        <taxon>Pleosporomycetidae</taxon>
        <taxon>Venturiales</taxon>
        <taxon>Sympoventuriaceae</taxon>
        <taxon>Verruconis</taxon>
    </lineage>
</organism>
<dbReference type="HOGENOM" id="CLU_2335236_0_0_1"/>
<accession>A0A0D2AJG4</accession>
<protein>
    <submittedName>
        <fullName evidence="2">Uncharacterized protein</fullName>
    </submittedName>
</protein>
<dbReference type="AlphaFoldDB" id="A0A0D2AJG4"/>
<dbReference type="GeneID" id="27309886"/>
<gene>
    <name evidence="2" type="ORF">PV09_01913</name>
</gene>
<proteinExistence type="predicted"/>
<evidence type="ECO:0000313" key="3">
    <source>
        <dbReference type="Proteomes" id="UP000053259"/>
    </source>
</evidence>
<evidence type="ECO:0000256" key="1">
    <source>
        <dbReference type="SAM" id="MobiDB-lite"/>
    </source>
</evidence>
<dbReference type="Proteomes" id="UP000053259">
    <property type="component" value="Unassembled WGS sequence"/>
</dbReference>
<evidence type="ECO:0000313" key="2">
    <source>
        <dbReference type="EMBL" id="KIW07018.1"/>
    </source>
</evidence>
<dbReference type="RefSeq" id="XP_016216887.1">
    <property type="nucleotide sequence ID" value="XM_016354871.1"/>
</dbReference>
<feature type="compositionally biased region" description="Basic and acidic residues" evidence="1">
    <location>
        <begin position="1"/>
        <end position="12"/>
    </location>
</feature>
<dbReference type="InParanoid" id="A0A0D2AJG4"/>
<sequence>MPRSRRETDKRRSGVTGKLRWRAAEDYSAKGQEPTPPCWASPETEAETTARLSSAAQDGGPEVRTCGLDKHQVVEETGATQRLARGGGKVLTAARTPG</sequence>
<dbReference type="VEuPathDB" id="FungiDB:PV09_01913"/>
<reference evidence="2 3" key="1">
    <citation type="submission" date="2015-01" db="EMBL/GenBank/DDBJ databases">
        <title>The Genome Sequence of Ochroconis gallopava CBS43764.</title>
        <authorList>
            <consortium name="The Broad Institute Genomics Platform"/>
            <person name="Cuomo C."/>
            <person name="de Hoog S."/>
            <person name="Gorbushina A."/>
            <person name="Stielow B."/>
            <person name="Teixiera M."/>
            <person name="Abouelleil A."/>
            <person name="Chapman S.B."/>
            <person name="Priest M."/>
            <person name="Young S.K."/>
            <person name="Wortman J."/>
            <person name="Nusbaum C."/>
            <person name="Birren B."/>
        </authorList>
    </citation>
    <scope>NUCLEOTIDE SEQUENCE [LARGE SCALE GENOMIC DNA]</scope>
    <source>
        <strain evidence="2 3">CBS 43764</strain>
    </source>
</reference>
<feature type="region of interest" description="Disordered" evidence="1">
    <location>
        <begin position="1"/>
        <end position="65"/>
    </location>
</feature>